<protein>
    <submittedName>
        <fullName evidence="4">Cell division protein DamX</fullName>
    </submittedName>
</protein>
<keyword evidence="4" id="KW-0132">Cell division</keyword>
<keyword evidence="5" id="KW-1185">Reference proteome</keyword>
<dbReference type="GO" id="GO:0051301">
    <property type="term" value="P:cell division"/>
    <property type="evidence" value="ECO:0007669"/>
    <property type="project" value="UniProtKB-KW"/>
</dbReference>
<gene>
    <name evidence="4" type="ORF">OCL06_01755</name>
</gene>
<dbReference type="Gene3D" id="3.30.70.1070">
    <property type="entry name" value="Sporulation related repeat"/>
    <property type="match status" value="1"/>
</dbReference>
<comment type="caution">
    <text evidence="4">The sequence shown here is derived from an EMBL/GenBank/DDBJ whole genome shotgun (WGS) entry which is preliminary data.</text>
</comment>
<dbReference type="RefSeq" id="WP_262992022.1">
    <property type="nucleotide sequence ID" value="NZ_JAOTJC010000004.1"/>
</dbReference>
<accession>A0ABT2VJD6</accession>
<keyword evidence="2" id="KW-0472">Membrane</keyword>
<evidence type="ECO:0000313" key="4">
    <source>
        <dbReference type="EMBL" id="MCU7553317.1"/>
    </source>
</evidence>
<evidence type="ECO:0000256" key="1">
    <source>
        <dbReference type="SAM" id="MobiDB-lite"/>
    </source>
</evidence>
<evidence type="ECO:0000259" key="3">
    <source>
        <dbReference type="PROSITE" id="PS51724"/>
    </source>
</evidence>
<organism evidence="4 5">
    <name type="scientific">Alteromonas salexigens</name>
    <dbReference type="NCBI Taxonomy" id="2982530"/>
    <lineage>
        <taxon>Bacteria</taxon>
        <taxon>Pseudomonadati</taxon>
        <taxon>Pseudomonadota</taxon>
        <taxon>Gammaproteobacteria</taxon>
        <taxon>Alteromonadales</taxon>
        <taxon>Alteromonadaceae</taxon>
        <taxon>Alteromonas/Salinimonas group</taxon>
        <taxon>Alteromonas</taxon>
    </lineage>
</organism>
<evidence type="ECO:0000313" key="5">
    <source>
        <dbReference type="Proteomes" id="UP001209257"/>
    </source>
</evidence>
<proteinExistence type="predicted"/>
<keyword evidence="2" id="KW-1133">Transmembrane helix</keyword>
<feature type="region of interest" description="Disordered" evidence="1">
    <location>
        <begin position="272"/>
        <end position="297"/>
    </location>
</feature>
<feature type="region of interest" description="Disordered" evidence="1">
    <location>
        <begin position="314"/>
        <end position="362"/>
    </location>
</feature>
<dbReference type="EMBL" id="JAOTJC010000004">
    <property type="protein sequence ID" value="MCU7553317.1"/>
    <property type="molecule type" value="Genomic_DNA"/>
</dbReference>
<dbReference type="PROSITE" id="PS51724">
    <property type="entry name" value="SPOR"/>
    <property type="match status" value="1"/>
</dbReference>
<name>A0ABT2VJD6_9ALTE</name>
<feature type="transmembrane region" description="Helical" evidence="2">
    <location>
        <begin position="206"/>
        <end position="225"/>
    </location>
</feature>
<sequence>MHSELHDRLEYLVNYSSQLIFVSGDSISQQQRTLEAFVFQQHEDTEIAFVSADEAMDITDYRRQLCRQLLGQVVGSYVRPLNELLASLNQHEGPILVTITQAQFIPDSLLQELWDLVLQSRFGGNKQHLNVLLFGETLWAEKAKQWLPAKNTDTPLLISSQSVHSDPVDSDLDKLLARQREGYQQHMAARYGKSGSPGSATLRSTWFWVAVSCLFVSVFAGLIAWQYGKDISTLFAPLESAAPPASTDSVVPGSAFSSLANEPRNTVAEPALPQIIPASEPVTETAATDSGTGNDGELVTDWQQAVAALPAPAVQDAPATPDAQQDVLASQPQTVPTDASTEPVTPQNDSPVREKPAVDTLTAKASSAATKADTEAAPAETVAQTTTSDNALLVSKLRSDDFLLQLAGLQDRQLLNDFVTDNQLGKLTHVYQTRRYGGDWYVLVFHQPFGSLAEAKGALSALPQYPGRGEAFVKRADQVLSEIRLTQQ</sequence>
<evidence type="ECO:0000256" key="2">
    <source>
        <dbReference type="SAM" id="Phobius"/>
    </source>
</evidence>
<dbReference type="Proteomes" id="UP001209257">
    <property type="component" value="Unassembled WGS sequence"/>
</dbReference>
<keyword evidence="2" id="KW-0812">Transmembrane</keyword>
<dbReference type="InterPro" id="IPR036680">
    <property type="entry name" value="SPOR-like_sf"/>
</dbReference>
<keyword evidence="4" id="KW-0131">Cell cycle</keyword>
<dbReference type="InterPro" id="IPR007730">
    <property type="entry name" value="SPOR-like_dom"/>
</dbReference>
<feature type="domain" description="SPOR" evidence="3">
    <location>
        <begin position="396"/>
        <end position="476"/>
    </location>
</feature>
<feature type="compositionally biased region" description="Polar residues" evidence="1">
    <location>
        <begin position="327"/>
        <end position="350"/>
    </location>
</feature>
<reference evidence="5" key="1">
    <citation type="submission" date="2023-07" db="EMBL/GenBank/DDBJ databases">
        <title>Study on multiphase classification of strain Alteromonas salexigens isolated from the Yellow Sea.</title>
        <authorList>
            <person name="Sun L."/>
        </authorList>
    </citation>
    <scope>NUCLEOTIDE SEQUENCE [LARGE SCALE GENOMIC DNA]</scope>
    <source>
        <strain evidence="5">ASW11-19</strain>
    </source>
</reference>